<keyword evidence="3" id="KW-1185">Reference proteome</keyword>
<evidence type="ECO:0000313" key="2">
    <source>
        <dbReference type="EMBL" id="MCY6959099.1"/>
    </source>
</evidence>
<name>A0ABT4D9X0_9CLOT</name>
<accession>A0ABT4D9X0</accession>
<feature type="transmembrane region" description="Helical" evidence="1">
    <location>
        <begin position="12"/>
        <end position="28"/>
    </location>
</feature>
<keyword evidence="1" id="KW-0472">Membrane</keyword>
<dbReference type="Proteomes" id="UP001144612">
    <property type="component" value="Unassembled WGS sequence"/>
</dbReference>
<organism evidence="2 3">
    <name type="scientific">Clostridium brassicae</name>
    <dbReference type="NCBI Taxonomy" id="2999072"/>
    <lineage>
        <taxon>Bacteria</taxon>
        <taxon>Bacillati</taxon>
        <taxon>Bacillota</taxon>
        <taxon>Clostridia</taxon>
        <taxon>Eubacteriales</taxon>
        <taxon>Clostridiaceae</taxon>
        <taxon>Clostridium</taxon>
    </lineage>
</organism>
<proteinExistence type="predicted"/>
<dbReference type="RefSeq" id="WP_268061521.1">
    <property type="nucleotide sequence ID" value="NZ_JAPQFJ010000010.1"/>
</dbReference>
<evidence type="ECO:0000256" key="1">
    <source>
        <dbReference type="SAM" id="Phobius"/>
    </source>
</evidence>
<gene>
    <name evidence="2" type="ORF">OW729_10835</name>
</gene>
<evidence type="ECO:0000313" key="3">
    <source>
        <dbReference type="Proteomes" id="UP001144612"/>
    </source>
</evidence>
<keyword evidence="1" id="KW-0812">Transmembrane</keyword>
<reference evidence="2" key="1">
    <citation type="submission" date="2022-12" db="EMBL/GenBank/DDBJ databases">
        <title>Clostridium sp. nov., isolated from industrial wastewater.</title>
        <authorList>
            <person name="Jiayan W."/>
        </authorList>
    </citation>
    <scope>NUCLEOTIDE SEQUENCE</scope>
    <source>
        <strain evidence="2">ZC22-4</strain>
    </source>
</reference>
<keyword evidence="1" id="KW-1133">Transmembrane helix</keyword>
<dbReference type="EMBL" id="JAPQFJ010000010">
    <property type="protein sequence ID" value="MCY6959099.1"/>
    <property type="molecule type" value="Genomic_DNA"/>
</dbReference>
<protein>
    <submittedName>
        <fullName evidence="2">Uncharacterized protein</fullName>
    </submittedName>
</protein>
<comment type="caution">
    <text evidence="2">The sequence shown here is derived from an EMBL/GenBank/DDBJ whole genome shotgun (WGS) entry which is preliminary data.</text>
</comment>
<sequence>MGERYSKSDTVKGVIAVVSLLSIPVLVVRDRIKRIRLEEEEKKTIDRIVTNTVDLEKNLTNDKAERYIEFIRKISIPNKMVCKNIILNGYDIVKSNSNIDEKLKNQLRIILEAKGFNIIY</sequence>